<keyword evidence="2" id="KW-1185">Reference proteome</keyword>
<sequence length="135" mass="15759">MSYRPLVVRFIFQHKWGIPTFLYTPDILIVELEGQRYIDIFTLIQDIKEHVLDNLFFGDYHNECWLLDPVPAPRLLHQYYDGDWCGTIRCRGLLTPAADEMLVKLTSCSGRDLNPKYIPAGRNTTDFHWGNNAEL</sequence>
<dbReference type="Proteomes" id="UP000044841">
    <property type="component" value="Unassembled WGS sequence"/>
</dbReference>
<organism evidence="1 2">
    <name type="scientific">Rhizoctonia solani</name>
    <dbReference type="NCBI Taxonomy" id="456999"/>
    <lineage>
        <taxon>Eukaryota</taxon>
        <taxon>Fungi</taxon>
        <taxon>Dikarya</taxon>
        <taxon>Basidiomycota</taxon>
        <taxon>Agaricomycotina</taxon>
        <taxon>Agaricomycetes</taxon>
        <taxon>Cantharellales</taxon>
        <taxon>Ceratobasidiaceae</taxon>
        <taxon>Rhizoctonia</taxon>
    </lineage>
</organism>
<name>A0A0K6G2W7_9AGAM</name>
<gene>
    <name evidence="1" type="ORF">RSOLAG22IIIB_10335</name>
</gene>
<evidence type="ECO:0000313" key="2">
    <source>
        <dbReference type="Proteomes" id="UP000044841"/>
    </source>
</evidence>
<proteinExistence type="predicted"/>
<dbReference type="EMBL" id="CYGV01001317">
    <property type="protein sequence ID" value="CUA72831.1"/>
    <property type="molecule type" value="Genomic_DNA"/>
</dbReference>
<dbReference type="AlphaFoldDB" id="A0A0K6G2W7"/>
<protein>
    <submittedName>
        <fullName evidence="1">Uncharacterized protein</fullName>
    </submittedName>
</protein>
<accession>A0A0K6G2W7</accession>
<reference evidence="1 2" key="1">
    <citation type="submission" date="2015-07" db="EMBL/GenBank/DDBJ databases">
        <authorList>
            <person name="Noorani M."/>
        </authorList>
    </citation>
    <scope>NUCLEOTIDE SEQUENCE [LARGE SCALE GENOMIC DNA]</scope>
    <source>
        <strain evidence="1">BBA 69670</strain>
    </source>
</reference>
<evidence type="ECO:0000313" key="1">
    <source>
        <dbReference type="EMBL" id="CUA72831.1"/>
    </source>
</evidence>